<feature type="region of interest" description="Disordered" evidence="1">
    <location>
        <begin position="1"/>
        <end position="34"/>
    </location>
</feature>
<keyword evidence="2" id="KW-1133">Transmembrane helix</keyword>
<keyword evidence="2" id="KW-0472">Membrane</keyword>
<protein>
    <recommendedName>
        <fullName evidence="3">DUF7312 domain-containing protein</fullName>
    </recommendedName>
</protein>
<evidence type="ECO:0000313" key="4">
    <source>
        <dbReference type="EMBL" id="ACV13074.1"/>
    </source>
</evidence>
<evidence type="ECO:0000259" key="3">
    <source>
        <dbReference type="Pfam" id="PF23994"/>
    </source>
</evidence>
<dbReference type="eggNOG" id="arCOG09213">
    <property type="taxonomic scope" value="Archaea"/>
</dbReference>
<dbReference type="Pfam" id="PF23994">
    <property type="entry name" value="DUF7312"/>
    <property type="match status" value="1"/>
</dbReference>
<dbReference type="HOGENOM" id="CLU_2419966_0_0_2"/>
<accession>C7NRW9</accession>
<proteinExistence type="predicted"/>
<dbReference type="InterPro" id="IPR055736">
    <property type="entry name" value="DUF7312"/>
</dbReference>
<dbReference type="RefSeq" id="WP_015790636.1">
    <property type="nucleotide sequence ID" value="NC_013158.1"/>
</dbReference>
<keyword evidence="5" id="KW-1185">Reference proteome</keyword>
<feature type="domain" description="DUF7312" evidence="3">
    <location>
        <begin position="34"/>
        <end position="89"/>
    </location>
</feature>
<dbReference type="AlphaFoldDB" id="C7NRW9"/>
<dbReference type="STRING" id="519442.Huta_2913"/>
<feature type="transmembrane region" description="Helical" evidence="2">
    <location>
        <begin position="72"/>
        <end position="90"/>
    </location>
</feature>
<evidence type="ECO:0000256" key="2">
    <source>
        <dbReference type="SAM" id="Phobius"/>
    </source>
</evidence>
<dbReference type="KEGG" id="hut:Huta_2913"/>
<keyword evidence="2" id="KW-0812">Transmembrane</keyword>
<evidence type="ECO:0000313" key="5">
    <source>
        <dbReference type="Proteomes" id="UP000002071"/>
    </source>
</evidence>
<dbReference type="Proteomes" id="UP000002071">
    <property type="component" value="Chromosome"/>
</dbReference>
<sequence length="91" mass="9845">MADDEWGDDRTEWGTDPTDGPDTERADEDDAATDSEWRFSLADLEDDEEGDNADGLSLYGEVKAGSPSAEHAVFVALGFALGLIAIWQLLP</sequence>
<dbReference type="EMBL" id="CP001687">
    <property type="protein sequence ID" value="ACV13074.1"/>
    <property type="molecule type" value="Genomic_DNA"/>
</dbReference>
<evidence type="ECO:0000256" key="1">
    <source>
        <dbReference type="SAM" id="MobiDB-lite"/>
    </source>
</evidence>
<name>C7NRW9_HALUD</name>
<gene>
    <name evidence="4" type="ordered locus">Huta_2913</name>
</gene>
<feature type="compositionally biased region" description="Acidic residues" evidence="1">
    <location>
        <begin position="19"/>
        <end position="33"/>
    </location>
</feature>
<organism evidence="4 5">
    <name type="scientific">Halorhabdus utahensis (strain DSM 12940 / JCM 11049 / AX-2)</name>
    <dbReference type="NCBI Taxonomy" id="519442"/>
    <lineage>
        <taxon>Archaea</taxon>
        <taxon>Methanobacteriati</taxon>
        <taxon>Methanobacteriota</taxon>
        <taxon>Stenosarchaea group</taxon>
        <taxon>Halobacteria</taxon>
        <taxon>Halobacteriales</taxon>
        <taxon>Haloarculaceae</taxon>
        <taxon>Halorhabdus</taxon>
    </lineage>
</organism>
<reference evidence="4 5" key="1">
    <citation type="journal article" date="2009" name="Stand. Genomic Sci.">
        <title>Complete genome sequence of Halorhabdus utahensis type strain (AX-2).</title>
        <authorList>
            <person name="Anderson I."/>
            <person name="Tindall B.J."/>
            <person name="Pomrenke H."/>
            <person name="Goker M."/>
            <person name="Lapidus A."/>
            <person name="Nolan M."/>
            <person name="Copeland A."/>
            <person name="Glavina Del Rio T."/>
            <person name="Chen F."/>
            <person name="Tice H."/>
            <person name="Cheng J.F."/>
            <person name="Lucas S."/>
            <person name="Chertkov O."/>
            <person name="Bruce D."/>
            <person name="Brettin T."/>
            <person name="Detter J.C."/>
            <person name="Han C."/>
            <person name="Goodwin L."/>
            <person name="Land M."/>
            <person name="Hauser L."/>
            <person name="Chang Y.J."/>
            <person name="Jeffries C.D."/>
            <person name="Pitluck S."/>
            <person name="Pati A."/>
            <person name="Mavromatis K."/>
            <person name="Ivanova N."/>
            <person name="Ovchinnikova G."/>
            <person name="Chen A."/>
            <person name="Palaniappan K."/>
            <person name="Chain P."/>
            <person name="Rohde M."/>
            <person name="Bristow J."/>
            <person name="Eisen J.A."/>
            <person name="Markowitz V."/>
            <person name="Hugenholtz P."/>
            <person name="Kyrpides N.C."/>
            <person name="Klenk H.P."/>
        </authorList>
    </citation>
    <scope>NUCLEOTIDE SEQUENCE [LARGE SCALE GENOMIC DNA]</scope>
    <source>
        <strain evidence="5">DSM 12940 / JCM 11049 / AX-2</strain>
    </source>
</reference>
<dbReference type="GeneID" id="8385222"/>